<proteinExistence type="predicted"/>
<keyword evidence="3" id="KW-1185">Reference proteome</keyword>
<reference evidence="2 3" key="1">
    <citation type="submission" date="2022-05" db="EMBL/GenBank/DDBJ databases">
        <title>Microbulbifer sp. nov., isolated from sponge.</title>
        <authorList>
            <person name="Gao L."/>
        </authorList>
    </citation>
    <scope>NUCLEOTIDE SEQUENCE [LARGE SCALE GENOMIC DNA]</scope>
    <source>
        <strain evidence="2 3">MI-G</strain>
    </source>
</reference>
<keyword evidence="1" id="KW-0472">Membrane</keyword>
<evidence type="ECO:0000313" key="3">
    <source>
        <dbReference type="Proteomes" id="UP001321520"/>
    </source>
</evidence>
<dbReference type="EMBL" id="CP098023">
    <property type="protein sequence ID" value="WKD48899.1"/>
    <property type="molecule type" value="Genomic_DNA"/>
</dbReference>
<feature type="transmembrane region" description="Helical" evidence="1">
    <location>
        <begin position="6"/>
        <end position="27"/>
    </location>
</feature>
<organism evidence="2 3">
    <name type="scientific">Microbulbifer spongiae</name>
    <dbReference type="NCBI Taxonomy" id="2944933"/>
    <lineage>
        <taxon>Bacteria</taxon>
        <taxon>Pseudomonadati</taxon>
        <taxon>Pseudomonadota</taxon>
        <taxon>Gammaproteobacteria</taxon>
        <taxon>Cellvibrionales</taxon>
        <taxon>Microbulbiferaceae</taxon>
        <taxon>Microbulbifer</taxon>
    </lineage>
</organism>
<accession>A0ABY9EBL4</accession>
<keyword evidence="1" id="KW-1133">Transmembrane helix</keyword>
<evidence type="ECO:0000256" key="1">
    <source>
        <dbReference type="SAM" id="Phobius"/>
    </source>
</evidence>
<name>A0ABY9EBL4_9GAMM</name>
<gene>
    <name evidence="2" type="ORF">M8T91_13480</name>
</gene>
<keyword evidence="1" id="KW-0812">Transmembrane</keyword>
<sequence>MSRKYFSLSLKIFALLLLVIIFVVALYKADKKGSKPDIVEDLPPVATVEYLNPTEEFPHGRLEKYHYRYGTLTIDRSFAAYGSLSEDGLFAEINVAWPGLKDAKHYFASDNRLRIMFEINRKPTAEFRDVYDTVYKDLDAFGGRDYSYIDFIGYRRKNGWVYIASDSELKMPQHTPVAIYCSDHTTISLPSDRRVERCFYAFVFDKDLKAGVRFSKPLMENFFQVHKDLTTFLESIRESN</sequence>
<protein>
    <submittedName>
        <fullName evidence="2">Uncharacterized protein</fullName>
    </submittedName>
</protein>
<dbReference type="Proteomes" id="UP001321520">
    <property type="component" value="Chromosome"/>
</dbReference>
<dbReference type="RefSeq" id="WP_301414685.1">
    <property type="nucleotide sequence ID" value="NZ_CP098023.1"/>
</dbReference>
<evidence type="ECO:0000313" key="2">
    <source>
        <dbReference type="EMBL" id="WKD48899.1"/>
    </source>
</evidence>